<dbReference type="CDD" id="cd09721">
    <property type="entry name" value="Cas1_I-C"/>
    <property type="match status" value="1"/>
</dbReference>
<comment type="function">
    <text evidence="10">CRISPR (clustered regularly interspaced short palindromic repeat), is an adaptive immune system that provides protection against mobile genetic elements (viruses, transposable elements and conjugative plasmids). CRISPR clusters contain spacers, sequences complementary to antecedent mobile elements, and target invading nucleic acids. CRISPR clusters are transcribed and processed into CRISPR RNA (crRNA). Acts as a dsDNA endonuclease. Involved in the integration of spacer DNA into the CRISPR cassette.</text>
</comment>
<evidence type="ECO:0000256" key="4">
    <source>
        <dbReference type="ARBA" id="ARBA00022801"/>
    </source>
</evidence>
<dbReference type="GO" id="GO:0043571">
    <property type="term" value="P:maintenance of CRISPR repeat elements"/>
    <property type="evidence" value="ECO:0007669"/>
    <property type="project" value="UniProtKB-UniRule"/>
</dbReference>
<dbReference type="GO" id="GO:0046872">
    <property type="term" value="F:metal ion binding"/>
    <property type="evidence" value="ECO:0007669"/>
    <property type="project" value="UniProtKB-UniRule"/>
</dbReference>
<dbReference type="InterPro" id="IPR002729">
    <property type="entry name" value="CRISPR-assoc_Cas1"/>
</dbReference>
<proteinExistence type="inferred from homology"/>
<dbReference type="InterPro" id="IPR050646">
    <property type="entry name" value="Cas1"/>
</dbReference>
<accession>A0AAW5K7J0</accession>
<dbReference type="PANTHER" id="PTHR34353:SF2">
    <property type="entry name" value="CRISPR-ASSOCIATED ENDONUCLEASE CAS1 1"/>
    <property type="match status" value="1"/>
</dbReference>
<keyword evidence="12" id="KW-1185">Reference proteome</keyword>
<dbReference type="InterPro" id="IPR019856">
    <property type="entry name" value="CRISPR-assoc_Cas1_DVULG"/>
</dbReference>
<comment type="similarity">
    <text evidence="10">Belongs to the CRISPR-associated endonuclease Cas1 family.</text>
</comment>
<keyword evidence="8 10" id="KW-0464">Manganese</keyword>
<feature type="binding site" evidence="10">
    <location>
        <position position="235"/>
    </location>
    <ligand>
        <name>Mn(2+)</name>
        <dbReference type="ChEBI" id="CHEBI:29035"/>
    </ligand>
</feature>
<evidence type="ECO:0000313" key="11">
    <source>
        <dbReference type="EMBL" id="MCQ4815104.1"/>
    </source>
</evidence>
<dbReference type="GO" id="GO:0051607">
    <property type="term" value="P:defense response to virus"/>
    <property type="evidence" value="ECO:0007669"/>
    <property type="project" value="UniProtKB-UniRule"/>
</dbReference>
<reference evidence="11 12" key="1">
    <citation type="submission" date="2022-06" db="EMBL/GenBank/DDBJ databases">
        <title>Isolation of gut microbiota from human fecal samples.</title>
        <authorList>
            <person name="Pamer E.G."/>
            <person name="Barat B."/>
            <person name="Waligurski E."/>
            <person name="Medina S."/>
            <person name="Paddock L."/>
            <person name="Mostad J."/>
        </authorList>
    </citation>
    <scope>NUCLEOTIDE SEQUENCE [LARGE SCALE GENOMIC DNA]</scope>
    <source>
        <strain evidence="11 12">DFI.9.90</strain>
    </source>
</reference>
<keyword evidence="5 10" id="KW-0460">Magnesium</keyword>
<dbReference type="InterPro" id="IPR042206">
    <property type="entry name" value="CRISPR-assoc_Cas1_C"/>
</dbReference>
<feature type="binding site" evidence="10">
    <location>
        <position position="250"/>
    </location>
    <ligand>
        <name>Mn(2+)</name>
        <dbReference type="ChEBI" id="CHEBI:29035"/>
    </ligand>
</feature>
<keyword evidence="2 10" id="KW-0479">Metal-binding</keyword>
<dbReference type="Gene3D" id="1.20.120.920">
    <property type="entry name" value="CRISPR-associated endonuclease Cas1, C-terminal domain"/>
    <property type="match status" value="1"/>
</dbReference>
<dbReference type="HAMAP" id="MF_01470">
    <property type="entry name" value="Cas1"/>
    <property type="match status" value="1"/>
</dbReference>
<dbReference type="NCBIfam" id="TIGR00287">
    <property type="entry name" value="cas1"/>
    <property type="match status" value="1"/>
</dbReference>
<feature type="binding site" evidence="10">
    <location>
        <position position="167"/>
    </location>
    <ligand>
        <name>Mn(2+)</name>
        <dbReference type="ChEBI" id="CHEBI:29035"/>
    </ligand>
</feature>
<evidence type="ECO:0000256" key="8">
    <source>
        <dbReference type="ARBA" id="ARBA00023211"/>
    </source>
</evidence>
<comment type="cofactor">
    <cofactor evidence="10">
        <name>Mg(2+)</name>
        <dbReference type="ChEBI" id="CHEBI:18420"/>
    </cofactor>
    <cofactor evidence="10">
        <name>Mn(2+)</name>
        <dbReference type="ChEBI" id="CHEBI:29035"/>
    </cofactor>
</comment>
<dbReference type="EC" id="3.1.-.-" evidence="10"/>
<dbReference type="Proteomes" id="UP001205919">
    <property type="component" value="Unassembled WGS sequence"/>
</dbReference>
<dbReference type="Pfam" id="PF01867">
    <property type="entry name" value="Cas_Cas1"/>
    <property type="match status" value="1"/>
</dbReference>
<keyword evidence="3 10" id="KW-0255">Endonuclease</keyword>
<keyword evidence="7 10" id="KW-0238">DNA-binding</keyword>
<keyword evidence="4 10" id="KW-0378">Hydrolase</keyword>
<protein>
    <recommendedName>
        <fullName evidence="10">CRISPR-associated endonuclease Cas1</fullName>
        <ecNumber evidence="10">3.1.-.-</ecNumber>
    </recommendedName>
</protein>
<evidence type="ECO:0000256" key="10">
    <source>
        <dbReference type="HAMAP-Rule" id="MF_01470"/>
    </source>
</evidence>
<evidence type="ECO:0000256" key="6">
    <source>
        <dbReference type="ARBA" id="ARBA00023118"/>
    </source>
</evidence>
<comment type="subunit">
    <text evidence="9 10">Homodimer, forms a heterotetramer with a Cas2 homodimer.</text>
</comment>
<evidence type="ECO:0000256" key="5">
    <source>
        <dbReference type="ARBA" id="ARBA00022842"/>
    </source>
</evidence>
<dbReference type="NCBIfam" id="TIGR03640">
    <property type="entry name" value="cas1_DVULG"/>
    <property type="match status" value="1"/>
</dbReference>
<dbReference type="GO" id="GO:0003677">
    <property type="term" value="F:DNA binding"/>
    <property type="evidence" value="ECO:0007669"/>
    <property type="project" value="UniProtKB-KW"/>
</dbReference>
<organism evidence="11 12">
    <name type="scientific">Cloacibacillus evryensis</name>
    <dbReference type="NCBI Taxonomy" id="508460"/>
    <lineage>
        <taxon>Bacteria</taxon>
        <taxon>Thermotogati</taxon>
        <taxon>Synergistota</taxon>
        <taxon>Synergistia</taxon>
        <taxon>Synergistales</taxon>
        <taxon>Synergistaceae</taxon>
        <taxon>Cloacibacillus</taxon>
    </lineage>
</organism>
<dbReference type="RefSeq" id="WP_008709265.1">
    <property type="nucleotide sequence ID" value="NZ_CABKQM010000003.1"/>
</dbReference>
<dbReference type="GO" id="GO:0016787">
    <property type="term" value="F:hydrolase activity"/>
    <property type="evidence" value="ECO:0007669"/>
    <property type="project" value="UniProtKB-KW"/>
</dbReference>
<dbReference type="GO" id="GO:0004520">
    <property type="term" value="F:DNA endonuclease activity"/>
    <property type="evidence" value="ECO:0007669"/>
    <property type="project" value="InterPro"/>
</dbReference>
<evidence type="ECO:0000256" key="2">
    <source>
        <dbReference type="ARBA" id="ARBA00022723"/>
    </source>
</evidence>
<evidence type="ECO:0000313" key="12">
    <source>
        <dbReference type="Proteomes" id="UP001205919"/>
    </source>
</evidence>
<evidence type="ECO:0000256" key="3">
    <source>
        <dbReference type="ARBA" id="ARBA00022759"/>
    </source>
</evidence>
<gene>
    <name evidence="11" type="primary">cas1c</name>
    <name evidence="10" type="synonym">cas1</name>
    <name evidence="11" type="ORF">NE630_11745</name>
</gene>
<dbReference type="Gene3D" id="3.100.10.20">
    <property type="entry name" value="CRISPR-associated endonuclease Cas1, N-terminal domain"/>
    <property type="match status" value="1"/>
</dbReference>
<evidence type="ECO:0000256" key="1">
    <source>
        <dbReference type="ARBA" id="ARBA00022722"/>
    </source>
</evidence>
<dbReference type="AlphaFoldDB" id="A0AAW5K7J0"/>
<dbReference type="PANTHER" id="PTHR34353">
    <property type="entry name" value="CRISPR-ASSOCIATED ENDONUCLEASE CAS1 1"/>
    <property type="match status" value="1"/>
</dbReference>
<sequence length="344" mass="38988">MKRLLNSLFVMTQGTWLSLKGENIIVHADGSEKKALPIHIFESILCFGQVNVTPPLMGCCAEHGVPISFFTEYGKFIARVQGPVHGNVLLRREQYRIADDESKSLPLVRNILLGKLANTKIVLQRFLRDHPQPEKTAACFRGAISLTESYIAQLDAAKTVDEMRGYEGTVARIYFDLFDGMILHQKDYFRFTDRNRRPPLDAVNAMLSYLYSLLAHDVTSALEGVGLDPAVGFLHKDRPGRPSLALDMMEEFRTWWADRLVLSMINMKQAKPGGFTQSESGAVLMDDAMRKAIIGEWQSRKQDEIIHPYTGEKIAIGMLPHMQAMLLARYIRGDLKEYPPFVWK</sequence>
<comment type="caution">
    <text evidence="11">The sequence shown here is derived from an EMBL/GenBank/DDBJ whole genome shotgun (WGS) entry which is preliminary data.</text>
</comment>
<name>A0AAW5K7J0_9BACT</name>
<keyword evidence="1 10" id="KW-0540">Nuclease</keyword>
<keyword evidence="6 10" id="KW-0051">Antiviral defense</keyword>
<dbReference type="EMBL" id="JANFYT010000027">
    <property type="protein sequence ID" value="MCQ4815104.1"/>
    <property type="molecule type" value="Genomic_DNA"/>
</dbReference>
<dbReference type="InterPro" id="IPR042211">
    <property type="entry name" value="CRISPR-assoc_Cas1_N"/>
</dbReference>
<evidence type="ECO:0000256" key="9">
    <source>
        <dbReference type="ARBA" id="ARBA00038592"/>
    </source>
</evidence>
<evidence type="ECO:0000256" key="7">
    <source>
        <dbReference type="ARBA" id="ARBA00023125"/>
    </source>
</evidence>